<evidence type="ECO:0000313" key="3">
    <source>
        <dbReference type="Proteomes" id="UP000807469"/>
    </source>
</evidence>
<accession>A0A9P5ZDC3</accession>
<evidence type="ECO:0000256" key="1">
    <source>
        <dbReference type="SAM" id="MobiDB-lite"/>
    </source>
</evidence>
<dbReference type="Proteomes" id="UP000807469">
    <property type="component" value="Unassembled WGS sequence"/>
</dbReference>
<comment type="caution">
    <text evidence="2">The sequence shown here is derived from an EMBL/GenBank/DDBJ whole genome shotgun (WGS) entry which is preliminary data.</text>
</comment>
<organism evidence="2 3">
    <name type="scientific">Pholiota conissans</name>
    <dbReference type="NCBI Taxonomy" id="109636"/>
    <lineage>
        <taxon>Eukaryota</taxon>
        <taxon>Fungi</taxon>
        <taxon>Dikarya</taxon>
        <taxon>Basidiomycota</taxon>
        <taxon>Agaricomycotina</taxon>
        <taxon>Agaricomycetes</taxon>
        <taxon>Agaricomycetidae</taxon>
        <taxon>Agaricales</taxon>
        <taxon>Agaricineae</taxon>
        <taxon>Strophariaceae</taxon>
        <taxon>Pholiota</taxon>
    </lineage>
</organism>
<dbReference type="EMBL" id="MU155131">
    <property type="protein sequence ID" value="KAF9486162.1"/>
    <property type="molecule type" value="Genomic_DNA"/>
</dbReference>
<gene>
    <name evidence="2" type="ORF">BDN70DRAFT_926867</name>
</gene>
<feature type="region of interest" description="Disordered" evidence="1">
    <location>
        <begin position="1"/>
        <end position="39"/>
    </location>
</feature>
<proteinExistence type="predicted"/>
<evidence type="ECO:0000313" key="2">
    <source>
        <dbReference type="EMBL" id="KAF9486162.1"/>
    </source>
</evidence>
<feature type="region of interest" description="Disordered" evidence="1">
    <location>
        <begin position="82"/>
        <end position="106"/>
    </location>
</feature>
<sequence length="125" mass="13540">MAALLEPDPYSSTLTSKTQSLRVPLGPTTTTRSKLEARSSKLESIKGDIDRQTLLNKLRGQDIRFRSEAHGSRPLKDVQAIAGGGVESGIPSSSSSSSLFPSRPSADLYPSPLFFPTEERYARST</sequence>
<feature type="compositionally biased region" description="Low complexity" evidence="1">
    <location>
        <begin position="88"/>
        <end position="105"/>
    </location>
</feature>
<dbReference type="AlphaFoldDB" id="A0A9P5ZDC3"/>
<feature type="compositionally biased region" description="Polar residues" evidence="1">
    <location>
        <begin position="10"/>
        <end position="32"/>
    </location>
</feature>
<protein>
    <submittedName>
        <fullName evidence="2">Uncharacterized protein</fullName>
    </submittedName>
</protein>
<reference evidence="2" key="1">
    <citation type="submission" date="2020-11" db="EMBL/GenBank/DDBJ databases">
        <authorList>
            <consortium name="DOE Joint Genome Institute"/>
            <person name="Ahrendt S."/>
            <person name="Riley R."/>
            <person name="Andreopoulos W."/>
            <person name="Labutti K."/>
            <person name="Pangilinan J."/>
            <person name="Ruiz-Duenas F.J."/>
            <person name="Barrasa J.M."/>
            <person name="Sanchez-Garcia M."/>
            <person name="Camarero S."/>
            <person name="Miyauchi S."/>
            <person name="Serrano A."/>
            <person name="Linde D."/>
            <person name="Babiker R."/>
            <person name="Drula E."/>
            <person name="Ayuso-Fernandez I."/>
            <person name="Pacheco R."/>
            <person name="Padilla G."/>
            <person name="Ferreira P."/>
            <person name="Barriuso J."/>
            <person name="Kellner H."/>
            <person name="Castanera R."/>
            <person name="Alfaro M."/>
            <person name="Ramirez L."/>
            <person name="Pisabarro A.G."/>
            <person name="Kuo A."/>
            <person name="Tritt A."/>
            <person name="Lipzen A."/>
            <person name="He G."/>
            <person name="Yan M."/>
            <person name="Ng V."/>
            <person name="Cullen D."/>
            <person name="Martin F."/>
            <person name="Rosso M.-N."/>
            <person name="Henrissat B."/>
            <person name="Hibbett D."/>
            <person name="Martinez A.T."/>
            <person name="Grigoriev I.V."/>
        </authorList>
    </citation>
    <scope>NUCLEOTIDE SEQUENCE</scope>
    <source>
        <strain evidence="2">CIRM-BRFM 674</strain>
    </source>
</reference>
<name>A0A9P5ZDC3_9AGAR</name>
<keyword evidence="3" id="KW-1185">Reference proteome</keyword>